<organism evidence="1 2">
    <name type="scientific">Paenibacillus azoreducens</name>
    <dbReference type="NCBI Taxonomy" id="116718"/>
    <lineage>
        <taxon>Bacteria</taxon>
        <taxon>Bacillati</taxon>
        <taxon>Bacillota</taxon>
        <taxon>Bacilli</taxon>
        <taxon>Bacillales</taxon>
        <taxon>Paenibacillaceae</taxon>
        <taxon>Paenibacillus</taxon>
    </lineage>
</organism>
<dbReference type="AlphaFoldDB" id="A0A919YHS3"/>
<name>A0A919YHS3_9BACL</name>
<dbReference type="Proteomes" id="UP000682811">
    <property type="component" value="Unassembled WGS sequence"/>
</dbReference>
<evidence type="ECO:0000313" key="2">
    <source>
        <dbReference type="Proteomes" id="UP000682811"/>
    </source>
</evidence>
<dbReference type="PANTHER" id="PTHR34047:SF8">
    <property type="entry name" value="PROTEIN YKFC"/>
    <property type="match status" value="1"/>
</dbReference>
<protein>
    <recommendedName>
        <fullName evidence="3">Group II intron reverse transcriptase/maturase</fullName>
    </recommendedName>
</protein>
<dbReference type="InterPro" id="IPR051083">
    <property type="entry name" value="GrpII_Intron_Splice-Mob/Def"/>
</dbReference>
<accession>A0A919YHS3</accession>
<keyword evidence="2" id="KW-1185">Reference proteome</keyword>
<evidence type="ECO:0000313" key="1">
    <source>
        <dbReference type="EMBL" id="GIO50881.1"/>
    </source>
</evidence>
<dbReference type="InterPro" id="IPR043502">
    <property type="entry name" value="DNA/RNA_pol_sf"/>
</dbReference>
<comment type="caution">
    <text evidence="1">The sequence shown here is derived from an EMBL/GenBank/DDBJ whole genome shotgun (WGS) entry which is preliminary data.</text>
</comment>
<reference evidence="1 2" key="1">
    <citation type="submission" date="2021-03" db="EMBL/GenBank/DDBJ databases">
        <title>Antimicrobial resistance genes in bacteria isolated from Japanese honey, and their potential for conferring macrolide and lincosamide resistance in the American foulbrood pathogen Paenibacillus larvae.</title>
        <authorList>
            <person name="Okamoto M."/>
            <person name="Kumagai M."/>
            <person name="Kanamori H."/>
            <person name="Takamatsu D."/>
        </authorList>
    </citation>
    <scope>NUCLEOTIDE SEQUENCE [LARGE SCALE GENOMIC DNA]</scope>
    <source>
        <strain evidence="1 2">J34TS1</strain>
    </source>
</reference>
<sequence>MNQELKLKWHSIYGQILFERKLHEAWLQVKENKGAGGIDGETLESYEKKLDENLSGLLQKLRDKAYVPSPVRRQYIPKKNGKMRPLGIPNIEDRIVQQAVVNVLQPKCEESIMSWIGSWRSTVSASCATLTIFSYSRKRRKTSKRRLKSPEKY</sequence>
<dbReference type="SUPFAM" id="SSF56672">
    <property type="entry name" value="DNA/RNA polymerases"/>
    <property type="match status" value="1"/>
</dbReference>
<dbReference type="PANTHER" id="PTHR34047">
    <property type="entry name" value="NUCLEAR INTRON MATURASE 1, MITOCHONDRIAL-RELATED"/>
    <property type="match status" value="1"/>
</dbReference>
<evidence type="ECO:0008006" key="3">
    <source>
        <dbReference type="Google" id="ProtNLM"/>
    </source>
</evidence>
<gene>
    <name evidence="1" type="ORF">J34TS1_56460</name>
</gene>
<dbReference type="EMBL" id="BORT01000039">
    <property type="protein sequence ID" value="GIO50881.1"/>
    <property type="molecule type" value="Genomic_DNA"/>
</dbReference>
<proteinExistence type="predicted"/>